<dbReference type="AlphaFoldDB" id="A0ABD6MXL4"/>
<protein>
    <submittedName>
        <fullName evidence="1">Uncharacterized protein</fullName>
    </submittedName>
</protein>
<dbReference type="Proteomes" id="UP000704738">
    <property type="component" value="Unassembled WGS sequence"/>
</dbReference>
<dbReference type="EMBL" id="QJRE01000098">
    <property type="protein sequence ID" value="NWL45879.1"/>
    <property type="molecule type" value="Genomic_DNA"/>
</dbReference>
<reference evidence="1 2" key="1">
    <citation type="submission" date="2018-06" db="EMBL/GenBank/DDBJ databases">
        <title>Bacteria isolated from soil of Wuhan.</title>
        <authorList>
            <person name="Xiang W."/>
            <person name="Huang C."/>
        </authorList>
    </citation>
    <scope>NUCLEOTIDE SEQUENCE [LARGE SCALE GENOMIC DNA]</scope>
    <source>
        <strain evidence="2">xwS4</strain>
    </source>
</reference>
<accession>A0ABD6MXL4</accession>
<comment type="caution">
    <text evidence="1">The sequence shown here is derived from an EMBL/GenBank/DDBJ whole genome shotgun (WGS) entry which is preliminary data.</text>
</comment>
<evidence type="ECO:0000313" key="1">
    <source>
        <dbReference type="EMBL" id="NWL45879.1"/>
    </source>
</evidence>
<proteinExistence type="predicted"/>
<sequence length="62" mass="6707">MRSREAVETMFAHQNAAAASAPVEEPRRLKLLADSLYSTAIDSQLLAARSSPATNPRGRPRA</sequence>
<name>A0ABD6MXL4_9PSED</name>
<organism evidence="1 2">
    <name type="scientific">Pseudomonas hunanensis</name>
    <dbReference type="NCBI Taxonomy" id="1247546"/>
    <lineage>
        <taxon>Bacteria</taxon>
        <taxon>Pseudomonadati</taxon>
        <taxon>Pseudomonadota</taxon>
        <taxon>Gammaproteobacteria</taxon>
        <taxon>Pseudomonadales</taxon>
        <taxon>Pseudomonadaceae</taxon>
        <taxon>Pseudomonas</taxon>
    </lineage>
</organism>
<evidence type="ECO:0000313" key="2">
    <source>
        <dbReference type="Proteomes" id="UP000704738"/>
    </source>
</evidence>
<gene>
    <name evidence="1" type="ORF">DM819_08405</name>
</gene>